<sequence>MVVEICHADIIVSSQYISGHEGAKLGGGKSGIPNNHRLSLALAADGRNKFQSMEPSRNLKLEFWKTMEEYAICHLMLFSSLTMFIYS</sequence>
<evidence type="ECO:0000313" key="2">
    <source>
        <dbReference type="Proteomes" id="UP001367508"/>
    </source>
</evidence>
<proteinExistence type="predicted"/>
<keyword evidence="2" id="KW-1185">Reference proteome</keyword>
<gene>
    <name evidence="1" type="ORF">VNO77_02419</name>
</gene>
<protein>
    <submittedName>
        <fullName evidence="1">Uncharacterized protein</fullName>
    </submittedName>
</protein>
<dbReference type="AlphaFoldDB" id="A0AAN9R645"/>
<evidence type="ECO:0000313" key="1">
    <source>
        <dbReference type="EMBL" id="KAK7360426.1"/>
    </source>
</evidence>
<reference evidence="1 2" key="1">
    <citation type="submission" date="2024-01" db="EMBL/GenBank/DDBJ databases">
        <title>The genomes of 5 underutilized Papilionoideae crops provide insights into root nodulation and disease resistanc.</title>
        <authorList>
            <person name="Jiang F."/>
        </authorList>
    </citation>
    <scope>NUCLEOTIDE SEQUENCE [LARGE SCALE GENOMIC DNA]</scope>
    <source>
        <strain evidence="1">LVBAO_FW01</strain>
        <tissue evidence="1">Leaves</tissue>
    </source>
</reference>
<comment type="caution">
    <text evidence="1">The sequence shown here is derived from an EMBL/GenBank/DDBJ whole genome shotgun (WGS) entry which is preliminary data.</text>
</comment>
<name>A0AAN9R645_CANGL</name>
<accession>A0AAN9R645</accession>
<organism evidence="1 2">
    <name type="scientific">Canavalia gladiata</name>
    <name type="common">Sword bean</name>
    <name type="synonym">Dolichos gladiatus</name>
    <dbReference type="NCBI Taxonomy" id="3824"/>
    <lineage>
        <taxon>Eukaryota</taxon>
        <taxon>Viridiplantae</taxon>
        <taxon>Streptophyta</taxon>
        <taxon>Embryophyta</taxon>
        <taxon>Tracheophyta</taxon>
        <taxon>Spermatophyta</taxon>
        <taxon>Magnoliopsida</taxon>
        <taxon>eudicotyledons</taxon>
        <taxon>Gunneridae</taxon>
        <taxon>Pentapetalae</taxon>
        <taxon>rosids</taxon>
        <taxon>fabids</taxon>
        <taxon>Fabales</taxon>
        <taxon>Fabaceae</taxon>
        <taxon>Papilionoideae</taxon>
        <taxon>50 kb inversion clade</taxon>
        <taxon>NPAAA clade</taxon>
        <taxon>indigoferoid/millettioid clade</taxon>
        <taxon>Phaseoleae</taxon>
        <taxon>Canavalia</taxon>
    </lineage>
</organism>
<dbReference type="Proteomes" id="UP001367508">
    <property type="component" value="Unassembled WGS sequence"/>
</dbReference>
<dbReference type="EMBL" id="JAYMYQ010000001">
    <property type="protein sequence ID" value="KAK7360426.1"/>
    <property type="molecule type" value="Genomic_DNA"/>
</dbReference>